<evidence type="ECO:0000313" key="6">
    <source>
        <dbReference type="Proteomes" id="UP000315540"/>
    </source>
</evidence>
<dbReference type="Proteomes" id="UP000315540">
    <property type="component" value="Unassembled WGS sequence"/>
</dbReference>
<gene>
    <name evidence="5" type="ORF">FHK87_15115</name>
</gene>
<evidence type="ECO:0000256" key="1">
    <source>
        <dbReference type="ARBA" id="ARBA00022729"/>
    </source>
</evidence>
<evidence type="ECO:0000259" key="4">
    <source>
        <dbReference type="PROSITE" id="PS50198"/>
    </source>
</evidence>
<dbReference type="GO" id="GO:0003755">
    <property type="term" value="F:peptidyl-prolyl cis-trans isomerase activity"/>
    <property type="evidence" value="ECO:0007669"/>
    <property type="project" value="UniProtKB-KW"/>
</dbReference>
<dbReference type="PANTHER" id="PTHR47637">
    <property type="entry name" value="CHAPERONE SURA"/>
    <property type="match status" value="1"/>
</dbReference>
<dbReference type="Pfam" id="PF00639">
    <property type="entry name" value="Rotamase"/>
    <property type="match status" value="2"/>
</dbReference>
<sequence length="530" mass="60562">MQLRTNNLKFMNKTTTLFAMLISISAQFYAQEITEQDSTITKQDTVSVKNTLVIQDTLTVKESLAVGDTLTNGNSIVATGLSVNDSLAIKKEADTIKPVFQKMKIDGVAAVIGENVILDSDIDIQYQQLISEGVSSADVSRCELAGSLFENKLYAHHAVQDSIVVRDAEINSMVDQQLSYMTNELGTVEKVLRLYKKDNLDEFKKELFEINKSNRLSEQMRSKIIEDIEITPEEVREFFDDIPKDDRPLFGTEVELAQIVIEPKVPEEEEQKVIDRLNQFREDIVEKGSSFATKAVLYSQDPGSKSTGGKYTMNRKTNFAKEFKDVAFSLGEQEVSEPFKTDFGWHLLKVDKIRGEEIDVRHILLVPDVTRKSVDEAKRRIDSIRTSIVSKSIDFTEAARKFSDEKETKEDGGQLINPTTGDTHFELTKIDPILYDQVSKLKTNEVSLVIPDQDRQGRKKFKLITVLNRYDEHIADYSKDYLKIQELALRKKQIDAIRKWQNEKITDTYIKINGDYRDCEYSGNWLKKEK</sequence>
<feature type="domain" description="PpiC" evidence="4">
    <location>
        <begin position="251"/>
        <end position="352"/>
    </location>
</feature>
<dbReference type="InterPro" id="IPR000297">
    <property type="entry name" value="PPIase_PpiC"/>
</dbReference>
<feature type="domain" description="PpiC" evidence="4">
    <location>
        <begin position="355"/>
        <end position="465"/>
    </location>
</feature>
<dbReference type="SUPFAM" id="SSF54534">
    <property type="entry name" value="FKBP-like"/>
    <property type="match status" value="2"/>
</dbReference>
<dbReference type="PROSITE" id="PS50198">
    <property type="entry name" value="PPIC_PPIASE_2"/>
    <property type="match status" value="2"/>
</dbReference>
<dbReference type="AlphaFoldDB" id="A0A504J9R7"/>
<dbReference type="EMBL" id="VFWZ01000004">
    <property type="protein sequence ID" value="TPN85345.1"/>
    <property type="molecule type" value="Genomic_DNA"/>
</dbReference>
<dbReference type="InterPro" id="IPR046357">
    <property type="entry name" value="PPIase_dom_sf"/>
</dbReference>
<dbReference type="PANTHER" id="PTHR47637:SF1">
    <property type="entry name" value="CHAPERONE SURA"/>
    <property type="match status" value="1"/>
</dbReference>
<evidence type="ECO:0000256" key="2">
    <source>
        <dbReference type="PROSITE-ProRule" id="PRU00278"/>
    </source>
</evidence>
<name>A0A504J9R7_9FLAO</name>
<dbReference type="InterPro" id="IPR050280">
    <property type="entry name" value="OMP_Chaperone_SurA"/>
</dbReference>
<organism evidence="5 6">
    <name type="scientific">Aquimarina algicola</name>
    <dbReference type="NCBI Taxonomy" id="2589995"/>
    <lineage>
        <taxon>Bacteria</taxon>
        <taxon>Pseudomonadati</taxon>
        <taxon>Bacteroidota</taxon>
        <taxon>Flavobacteriia</taxon>
        <taxon>Flavobacteriales</taxon>
        <taxon>Flavobacteriaceae</taxon>
        <taxon>Aquimarina</taxon>
    </lineage>
</organism>
<reference evidence="5 6" key="1">
    <citation type="submission" date="2019-06" db="EMBL/GenBank/DDBJ databases">
        <authorList>
            <person name="Meng X."/>
        </authorList>
    </citation>
    <scope>NUCLEOTIDE SEQUENCE [LARGE SCALE GENOMIC DNA]</scope>
    <source>
        <strain evidence="5 6">M625</strain>
    </source>
</reference>
<comment type="caution">
    <text evidence="5">The sequence shown here is derived from an EMBL/GenBank/DDBJ whole genome shotgun (WGS) entry which is preliminary data.</text>
</comment>
<protein>
    <submittedName>
        <fullName evidence="5">Peptidylprolyl isomerase</fullName>
    </submittedName>
</protein>
<dbReference type="Gene3D" id="3.10.50.40">
    <property type="match status" value="2"/>
</dbReference>
<keyword evidence="6" id="KW-1185">Reference proteome</keyword>
<proteinExistence type="predicted"/>
<evidence type="ECO:0000313" key="5">
    <source>
        <dbReference type="EMBL" id="TPN85345.1"/>
    </source>
</evidence>
<feature type="chain" id="PRO_5021247427" evidence="3">
    <location>
        <begin position="31"/>
        <end position="530"/>
    </location>
</feature>
<dbReference type="SUPFAM" id="SSF109998">
    <property type="entry name" value="Triger factor/SurA peptide-binding domain-like"/>
    <property type="match status" value="1"/>
</dbReference>
<evidence type="ECO:0000256" key="3">
    <source>
        <dbReference type="SAM" id="SignalP"/>
    </source>
</evidence>
<keyword evidence="1 3" id="KW-0732">Signal</keyword>
<keyword evidence="2" id="KW-0697">Rotamase</keyword>
<keyword evidence="2 5" id="KW-0413">Isomerase</keyword>
<dbReference type="OrthoDB" id="14196at2"/>
<feature type="signal peptide" evidence="3">
    <location>
        <begin position="1"/>
        <end position="30"/>
    </location>
</feature>
<accession>A0A504J9R7</accession>
<dbReference type="InterPro" id="IPR027304">
    <property type="entry name" value="Trigger_fact/SurA_dom_sf"/>
</dbReference>